<dbReference type="GO" id="GO:0005506">
    <property type="term" value="F:iron ion binding"/>
    <property type="evidence" value="ECO:0007669"/>
    <property type="project" value="InterPro"/>
</dbReference>
<feature type="binding site" description="axial binding residue" evidence="12">
    <location>
        <position position="441"/>
    </location>
    <ligand>
        <name>heme</name>
        <dbReference type="ChEBI" id="CHEBI:30413"/>
    </ligand>
    <ligandPart>
        <name>Fe</name>
        <dbReference type="ChEBI" id="CHEBI:18248"/>
    </ligandPart>
</feature>
<name>A0A1L9RN74_ASPWE</name>
<dbReference type="PANTHER" id="PTHR24305">
    <property type="entry name" value="CYTOCHROME P450"/>
    <property type="match status" value="1"/>
</dbReference>
<dbReference type="PRINTS" id="PR00385">
    <property type="entry name" value="P450"/>
</dbReference>
<gene>
    <name evidence="14" type="ORF">ASPWEDRAFT_107650</name>
</gene>
<dbReference type="GeneID" id="63743753"/>
<dbReference type="GO" id="GO:0016705">
    <property type="term" value="F:oxidoreductase activity, acting on paired donors, with incorporation or reduction of molecular oxygen"/>
    <property type="evidence" value="ECO:0007669"/>
    <property type="project" value="InterPro"/>
</dbReference>
<sequence>MLSDYYPWLLASLIVYLAVKSIYRLYFHPLSKFPGPKLTAITHLYEFYHDIIRNGMFIWEIEKMHEKYGPIVRINPREIHINDPSYYDEIYASSSRIREKDPKFVSSFMADTSMVSTISHGHHRFRRALLNNFFSKKSILDLAPLVQSKVDKLMDRLEEAYKDKSIVELDAAFAGLTADVITQYCYGRSWDYLSHKDYNSTVRNTVNDITAWFHINRFFPFLPRLLEIAPLWLACKFQPGRPNLAQMQTNMHATLSAHEEKSHAKSSQQTIFDRLTDPDVPAEEKTATRLKDESLILLSAGTETTSRALTVMSFYLSRDPAMRSRLRDELKQVMPTPTSPVTWPELERLPYLTGVVNESLRLSYGVIIRLPRVAPTEALQYQNYTIPPGTPMSTISYFVHRNPTVFPDPEAFNPDRWIEAAEKGEHLSRFIVSFTRGSRMCLGLNLAYFELYTTIAAFVRRFDVDLHNTELEDIRIVKDLGVGYTKHGPMNVSGRIVGLVE</sequence>
<comment type="similarity">
    <text evidence="3">Belongs to the cytochrome P450 family.</text>
</comment>
<reference evidence="15" key="1">
    <citation type="journal article" date="2017" name="Genome Biol.">
        <title>Comparative genomics reveals high biological diversity and specific adaptations in the industrially and medically important fungal genus Aspergillus.</title>
        <authorList>
            <person name="de Vries R.P."/>
            <person name="Riley R."/>
            <person name="Wiebenga A."/>
            <person name="Aguilar-Osorio G."/>
            <person name="Amillis S."/>
            <person name="Uchima C.A."/>
            <person name="Anderluh G."/>
            <person name="Asadollahi M."/>
            <person name="Askin M."/>
            <person name="Barry K."/>
            <person name="Battaglia E."/>
            <person name="Bayram O."/>
            <person name="Benocci T."/>
            <person name="Braus-Stromeyer S.A."/>
            <person name="Caldana C."/>
            <person name="Canovas D."/>
            <person name="Cerqueira G.C."/>
            <person name="Chen F."/>
            <person name="Chen W."/>
            <person name="Choi C."/>
            <person name="Clum A."/>
            <person name="Dos Santos R.A."/>
            <person name="Damasio A.R."/>
            <person name="Diallinas G."/>
            <person name="Emri T."/>
            <person name="Fekete E."/>
            <person name="Flipphi M."/>
            <person name="Freyberg S."/>
            <person name="Gallo A."/>
            <person name="Gournas C."/>
            <person name="Habgood R."/>
            <person name="Hainaut M."/>
            <person name="Harispe M.L."/>
            <person name="Henrissat B."/>
            <person name="Hilden K.S."/>
            <person name="Hope R."/>
            <person name="Hossain A."/>
            <person name="Karabika E."/>
            <person name="Karaffa L."/>
            <person name="Karanyi Z."/>
            <person name="Krasevec N."/>
            <person name="Kuo A."/>
            <person name="Kusch H."/>
            <person name="LaButti K."/>
            <person name="Lagendijk E.L."/>
            <person name="Lapidus A."/>
            <person name="Levasseur A."/>
            <person name="Lindquist E."/>
            <person name="Lipzen A."/>
            <person name="Logrieco A.F."/>
            <person name="MacCabe A."/>
            <person name="Maekelae M.R."/>
            <person name="Malavazi I."/>
            <person name="Melin P."/>
            <person name="Meyer V."/>
            <person name="Mielnichuk N."/>
            <person name="Miskei M."/>
            <person name="Molnar A.P."/>
            <person name="Mule G."/>
            <person name="Ngan C.Y."/>
            <person name="Orejas M."/>
            <person name="Orosz E."/>
            <person name="Ouedraogo J.P."/>
            <person name="Overkamp K.M."/>
            <person name="Park H.-S."/>
            <person name="Perrone G."/>
            <person name="Piumi F."/>
            <person name="Punt P.J."/>
            <person name="Ram A.F."/>
            <person name="Ramon A."/>
            <person name="Rauscher S."/>
            <person name="Record E."/>
            <person name="Riano-Pachon D.M."/>
            <person name="Robert V."/>
            <person name="Roehrig J."/>
            <person name="Ruller R."/>
            <person name="Salamov A."/>
            <person name="Salih N.S."/>
            <person name="Samson R.A."/>
            <person name="Sandor E."/>
            <person name="Sanguinetti M."/>
            <person name="Schuetze T."/>
            <person name="Sepcic K."/>
            <person name="Shelest E."/>
            <person name="Sherlock G."/>
            <person name="Sophianopoulou V."/>
            <person name="Squina F.M."/>
            <person name="Sun H."/>
            <person name="Susca A."/>
            <person name="Todd R.B."/>
            <person name="Tsang A."/>
            <person name="Unkles S.E."/>
            <person name="van de Wiele N."/>
            <person name="van Rossen-Uffink D."/>
            <person name="Oliveira J.V."/>
            <person name="Vesth T.C."/>
            <person name="Visser J."/>
            <person name="Yu J.-H."/>
            <person name="Zhou M."/>
            <person name="Andersen M.R."/>
            <person name="Archer D.B."/>
            <person name="Baker S.E."/>
            <person name="Benoit I."/>
            <person name="Brakhage A.A."/>
            <person name="Braus G.H."/>
            <person name="Fischer R."/>
            <person name="Frisvad J.C."/>
            <person name="Goldman G.H."/>
            <person name="Houbraken J."/>
            <person name="Oakley B."/>
            <person name="Pocsi I."/>
            <person name="Scazzocchio C."/>
            <person name="Seiboth B."/>
            <person name="vanKuyk P.A."/>
            <person name="Wortman J."/>
            <person name="Dyer P.S."/>
            <person name="Grigoriev I.V."/>
        </authorList>
    </citation>
    <scope>NUCLEOTIDE SEQUENCE [LARGE SCALE GENOMIC DNA]</scope>
    <source>
        <strain evidence="15">DTO 134E9</strain>
    </source>
</reference>
<evidence type="ECO:0000256" key="2">
    <source>
        <dbReference type="ARBA" id="ARBA00004167"/>
    </source>
</evidence>
<evidence type="ECO:0000313" key="14">
    <source>
        <dbReference type="EMBL" id="OJJ36343.1"/>
    </source>
</evidence>
<keyword evidence="5 13" id="KW-0812">Transmembrane</keyword>
<evidence type="ECO:0000256" key="3">
    <source>
        <dbReference type="ARBA" id="ARBA00010617"/>
    </source>
</evidence>
<keyword evidence="4 12" id="KW-0349">Heme</keyword>
<proteinExistence type="inferred from homology"/>
<dbReference type="Pfam" id="PF00067">
    <property type="entry name" value="p450"/>
    <property type="match status" value="1"/>
</dbReference>
<dbReference type="AlphaFoldDB" id="A0A1L9RN74"/>
<evidence type="ECO:0000256" key="7">
    <source>
        <dbReference type="ARBA" id="ARBA00022989"/>
    </source>
</evidence>
<dbReference type="CDD" id="cd11062">
    <property type="entry name" value="CYP58-like"/>
    <property type="match status" value="1"/>
</dbReference>
<evidence type="ECO:0000256" key="1">
    <source>
        <dbReference type="ARBA" id="ARBA00001971"/>
    </source>
</evidence>
<keyword evidence="8" id="KW-0560">Oxidoreductase</keyword>
<dbReference type="GO" id="GO:0016020">
    <property type="term" value="C:membrane"/>
    <property type="evidence" value="ECO:0007669"/>
    <property type="project" value="UniProtKB-SubCell"/>
</dbReference>
<comment type="subcellular location">
    <subcellularLocation>
        <location evidence="2">Membrane</location>
        <topology evidence="2">Single-pass membrane protein</topology>
    </subcellularLocation>
</comment>
<evidence type="ECO:0000256" key="8">
    <source>
        <dbReference type="ARBA" id="ARBA00023002"/>
    </source>
</evidence>
<evidence type="ECO:0000256" key="13">
    <source>
        <dbReference type="SAM" id="Phobius"/>
    </source>
</evidence>
<evidence type="ECO:0008006" key="16">
    <source>
        <dbReference type="Google" id="ProtNLM"/>
    </source>
</evidence>
<dbReference type="FunFam" id="1.10.630.10:FF:000069">
    <property type="entry name" value="Cytochrome P450, putative (Eurofung)"/>
    <property type="match status" value="1"/>
</dbReference>
<dbReference type="Gene3D" id="1.10.630.10">
    <property type="entry name" value="Cytochrome P450"/>
    <property type="match status" value="1"/>
</dbReference>
<dbReference type="InterPro" id="IPR050121">
    <property type="entry name" value="Cytochrome_P450_monoxygenase"/>
</dbReference>
<dbReference type="InterPro" id="IPR036396">
    <property type="entry name" value="Cyt_P450_sf"/>
</dbReference>
<evidence type="ECO:0000256" key="9">
    <source>
        <dbReference type="ARBA" id="ARBA00023004"/>
    </source>
</evidence>
<dbReference type="PRINTS" id="PR00463">
    <property type="entry name" value="EP450I"/>
</dbReference>
<dbReference type="VEuPathDB" id="FungiDB:ASPWEDRAFT_107650"/>
<evidence type="ECO:0000256" key="10">
    <source>
        <dbReference type="ARBA" id="ARBA00023033"/>
    </source>
</evidence>
<dbReference type="OrthoDB" id="3945418at2759"/>
<keyword evidence="15" id="KW-1185">Reference proteome</keyword>
<dbReference type="GO" id="GO:0020037">
    <property type="term" value="F:heme binding"/>
    <property type="evidence" value="ECO:0007669"/>
    <property type="project" value="InterPro"/>
</dbReference>
<accession>A0A1L9RN74</accession>
<evidence type="ECO:0000313" key="15">
    <source>
        <dbReference type="Proteomes" id="UP000184383"/>
    </source>
</evidence>
<dbReference type="EMBL" id="KV878211">
    <property type="protein sequence ID" value="OJJ36343.1"/>
    <property type="molecule type" value="Genomic_DNA"/>
</dbReference>
<keyword evidence="11 13" id="KW-0472">Membrane</keyword>
<keyword evidence="6 12" id="KW-0479">Metal-binding</keyword>
<protein>
    <recommendedName>
        <fullName evidence="16">Cytochrome P450</fullName>
    </recommendedName>
</protein>
<dbReference type="SUPFAM" id="SSF48264">
    <property type="entry name" value="Cytochrome P450"/>
    <property type="match status" value="1"/>
</dbReference>
<dbReference type="InterPro" id="IPR001128">
    <property type="entry name" value="Cyt_P450"/>
</dbReference>
<keyword evidence="9 12" id="KW-0408">Iron</keyword>
<evidence type="ECO:0000256" key="11">
    <source>
        <dbReference type="ARBA" id="ARBA00023136"/>
    </source>
</evidence>
<dbReference type="RefSeq" id="XP_040690019.1">
    <property type="nucleotide sequence ID" value="XM_040827905.1"/>
</dbReference>
<evidence type="ECO:0000256" key="5">
    <source>
        <dbReference type="ARBA" id="ARBA00022692"/>
    </source>
</evidence>
<keyword evidence="7 13" id="KW-1133">Transmembrane helix</keyword>
<evidence type="ECO:0000256" key="6">
    <source>
        <dbReference type="ARBA" id="ARBA00022723"/>
    </source>
</evidence>
<evidence type="ECO:0000256" key="12">
    <source>
        <dbReference type="PIRSR" id="PIRSR602401-1"/>
    </source>
</evidence>
<comment type="cofactor">
    <cofactor evidence="1 12">
        <name>heme</name>
        <dbReference type="ChEBI" id="CHEBI:30413"/>
    </cofactor>
</comment>
<evidence type="ECO:0000256" key="4">
    <source>
        <dbReference type="ARBA" id="ARBA00022617"/>
    </source>
</evidence>
<keyword evidence="10" id="KW-0503">Monooxygenase</keyword>
<dbReference type="Proteomes" id="UP000184383">
    <property type="component" value="Unassembled WGS sequence"/>
</dbReference>
<dbReference type="InterPro" id="IPR002401">
    <property type="entry name" value="Cyt_P450_E_grp-I"/>
</dbReference>
<dbReference type="GO" id="GO:0004497">
    <property type="term" value="F:monooxygenase activity"/>
    <property type="evidence" value="ECO:0007669"/>
    <property type="project" value="UniProtKB-KW"/>
</dbReference>
<dbReference type="PANTHER" id="PTHR24305:SF157">
    <property type="entry name" value="N-ACETYLTRYPTOPHAN 6-HYDROXYLASE IVOC-RELATED"/>
    <property type="match status" value="1"/>
</dbReference>
<organism evidence="14 15">
    <name type="scientific">Aspergillus wentii DTO 134E9</name>
    <dbReference type="NCBI Taxonomy" id="1073089"/>
    <lineage>
        <taxon>Eukaryota</taxon>
        <taxon>Fungi</taxon>
        <taxon>Dikarya</taxon>
        <taxon>Ascomycota</taxon>
        <taxon>Pezizomycotina</taxon>
        <taxon>Eurotiomycetes</taxon>
        <taxon>Eurotiomycetidae</taxon>
        <taxon>Eurotiales</taxon>
        <taxon>Aspergillaceae</taxon>
        <taxon>Aspergillus</taxon>
        <taxon>Aspergillus subgen. Cremei</taxon>
    </lineage>
</organism>
<feature type="transmembrane region" description="Helical" evidence="13">
    <location>
        <begin position="6"/>
        <end position="27"/>
    </location>
</feature>
<dbReference type="STRING" id="1073089.A0A1L9RN74"/>